<name>A0AA39XHM7_9PEZI</name>
<accession>A0AA39XHM7</accession>
<keyword evidence="4" id="KW-1185">Reference proteome</keyword>
<dbReference type="Proteomes" id="UP001175000">
    <property type="component" value="Unassembled WGS sequence"/>
</dbReference>
<comment type="caution">
    <text evidence="3">The sequence shown here is derived from an EMBL/GenBank/DDBJ whole genome shotgun (WGS) entry which is preliminary data.</text>
</comment>
<organism evidence="3 4">
    <name type="scientific">Immersiella caudata</name>
    <dbReference type="NCBI Taxonomy" id="314043"/>
    <lineage>
        <taxon>Eukaryota</taxon>
        <taxon>Fungi</taxon>
        <taxon>Dikarya</taxon>
        <taxon>Ascomycota</taxon>
        <taxon>Pezizomycotina</taxon>
        <taxon>Sordariomycetes</taxon>
        <taxon>Sordariomycetidae</taxon>
        <taxon>Sordariales</taxon>
        <taxon>Lasiosphaeriaceae</taxon>
        <taxon>Immersiella</taxon>
    </lineage>
</organism>
<feature type="signal peptide" evidence="2">
    <location>
        <begin position="1"/>
        <end position="20"/>
    </location>
</feature>
<dbReference type="EMBL" id="JAULSU010000001">
    <property type="protein sequence ID" value="KAK0634173.1"/>
    <property type="molecule type" value="Genomic_DNA"/>
</dbReference>
<evidence type="ECO:0000313" key="3">
    <source>
        <dbReference type="EMBL" id="KAK0634173.1"/>
    </source>
</evidence>
<sequence length="332" mass="36009">MAPLHHITATVLMLLHLSSAATRYVCSRKHDGLEPVYCGHTSTLLIHSQTGCDGKTWIPNNPVQRSYGQCTVQIQSTRGGQAVGVYTLYRLLGPLVNRCATGSFCDDDTGICASLSSPAPAKRDVDEEDELSWTAFNSSEADPSLSSSKPEPEHALSLTRRHLTRRQGNGCKTPTDKYNFFTEASQYTFRRITVVKQHNVDTLPIANILQNLSTEMIKAIRSKAGQSDSNIADYFSITGRNLGPYPNGYASAVAIPQTGTQGENSGYRTWADVAKYFNADVLENFVKKSIGDLQGGPFLAGVYELVDSGNNGVVRLLITAGMKGSGQPTKPN</sequence>
<feature type="compositionally biased region" description="Polar residues" evidence="1">
    <location>
        <begin position="138"/>
        <end position="149"/>
    </location>
</feature>
<evidence type="ECO:0000313" key="4">
    <source>
        <dbReference type="Proteomes" id="UP001175000"/>
    </source>
</evidence>
<evidence type="ECO:0000256" key="1">
    <source>
        <dbReference type="SAM" id="MobiDB-lite"/>
    </source>
</evidence>
<keyword evidence="2" id="KW-0732">Signal</keyword>
<reference evidence="3" key="1">
    <citation type="submission" date="2023-06" db="EMBL/GenBank/DDBJ databases">
        <title>Genome-scale phylogeny and comparative genomics of the fungal order Sordariales.</title>
        <authorList>
            <consortium name="Lawrence Berkeley National Laboratory"/>
            <person name="Hensen N."/>
            <person name="Bonometti L."/>
            <person name="Westerberg I."/>
            <person name="Brannstrom I.O."/>
            <person name="Guillou S."/>
            <person name="Cros-Aarteil S."/>
            <person name="Calhoun S."/>
            <person name="Haridas S."/>
            <person name="Kuo A."/>
            <person name="Mondo S."/>
            <person name="Pangilinan J."/>
            <person name="Riley R."/>
            <person name="Labutti K."/>
            <person name="Andreopoulos B."/>
            <person name="Lipzen A."/>
            <person name="Chen C."/>
            <person name="Yanf M."/>
            <person name="Daum C."/>
            <person name="Ng V."/>
            <person name="Clum A."/>
            <person name="Steindorff A."/>
            <person name="Ohm R."/>
            <person name="Martin F."/>
            <person name="Silar P."/>
            <person name="Natvig D."/>
            <person name="Lalanne C."/>
            <person name="Gautier V."/>
            <person name="Ament-Velasquez S.L."/>
            <person name="Kruys A."/>
            <person name="Hutchinson M.I."/>
            <person name="Powell A.J."/>
            <person name="Barry K."/>
            <person name="Miller A.N."/>
            <person name="Grigoriev I.V."/>
            <person name="Debuchy R."/>
            <person name="Gladieux P."/>
            <person name="Thoren M.H."/>
            <person name="Johannesson H."/>
        </authorList>
    </citation>
    <scope>NUCLEOTIDE SEQUENCE</scope>
    <source>
        <strain evidence="3">CBS 606.72</strain>
    </source>
</reference>
<feature type="chain" id="PRO_5041330822" evidence="2">
    <location>
        <begin position="21"/>
        <end position="332"/>
    </location>
</feature>
<gene>
    <name evidence="3" type="ORF">B0T14DRAFT_561688</name>
</gene>
<evidence type="ECO:0000256" key="2">
    <source>
        <dbReference type="SAM" id="SignalP"/>
    </source>
</evidence>
<protein>
    <submittedName>
        <fullName evidence="3">Uncharacterized protein</fullName>
    </submittedName>
</protein>
<feature type="region of interest" description="Disordered" evidence="1">
    <location>
        <begin position="138"/>
        <end position="171"/>
    </location>
</feature>
<proteinExistence type="predicted"/>
<dbReference type="AlphaFoldDB" id="A0AA39XHM7"/>